<dbReference type="Gene3D" id="3.30.70.100">
    <property type="match status" value="1"/>
</dbReference>
<comment type="function">
    <text evidence="7">Mechanosensitive channel that participates in the regulation of osmotic pressure changes within the cell, opening in response to stretch forces in the membrane lipid bilayer, without the need for other proteins. Contributes to normal resistance to hypoosmotic shock. Forms an ion channel of 1.0 nanosiemens conductance with a slight preference for anions.</text>
</comment>
<feature type="transmembrane region" description="Helical" evidence="7">
    <location>
        <begin position="73"/>
        <end position="92"/>
    </location>
</feature>
<feature type="domain" description="Mechanosensitive ion channel MscS C-terminal" evidence="9">
    <location>
        <begin position="167"/>
        <end position="249"/>
    </location>
</feature>
<reference evidence="11 12" key="1">
    <citation type="submission" date="2018-08" db="EMBL/GenBank/DDBJ databases">
        <authorList>
            <person name="Khan S.A."/>
        </authorList>
    </citation>
    <scope>NUCLEOTIDE SEQUENCE [LARGE SCALE GENOMIC DNA]</scope>
    <source>
        <strain evidence="11 12">GTF-13</strain>
    </source>
</reference>
<comment type="subcellular location">
    <subcellularLocation>
        <location evidence="7">Cell inner membrane</location>
        <topology evidence="7">Multi-pass membrane protein</topology>
    </subcellularLocation>
    <subcellularLocation>
        <location evidence="1">Cell membrane</location>
        <topology evidence="1">Multi-pass membrane protein</topology>
    </subcellularLocation>
</comment>
<dbReference type="Gene3D" id="1.10.287.1260">
    <property type="match status" value="1"/>
</dbReference>
<dbReference type="AlphaFoldDB" id="A0A3P3VU31"/>
<dbReference type="EMBL" id="QWEZ01000001">
    <property type="protein sequence ID" value="RRJ85488.1"/>
    <property type="molecule type" value="Genomic_DNA"/>
</dbReference>
<feature type="transmembrane region" description="Helical" evidence="7">
    <location>
        <begin position="6"/>
        <end position="26"/>
    </location>
</feature>
<dbReference type="RefSeq" id="WP_125015912.1">
    <property type="nucleotide sequence ID" value="NZ_QWEZ01000001.1"/>
</dbReference>
<name>A0A3P3VU31_9GAMM</name>
<dbReference type="SUPFAM" id="SSF82861">
    <property type="entry name" value="Mechanosensitive channel protein MscS (YggB), transmembrane region"/>
    <property type="match status" value="1"/>
</dbReference>
<dbReference type="GO" id="GO:0005886">
    <property type="term" value="C:plasma membrane"/>
    <property type="evidence" value="ECO:0007669"/>
    <property type="project" value="UniProtKB-SubCell"/>
</dbReference>
<dbReference type="InterPro" id="IPR008910">
    <property type="entry name" value="MSC_TM_helix"/>
</dbReference>
<dbReference type="Pfam" id="PF21082">
    <property type="entry name" value="MS_channel_3rd"/>
    <property type="match status" value="1"/>
</dbReference>
<comment type="similarity">
    <text evidence="2 7">Belongs to the MscS (TC 1.A.23) family.</text>
</comment>
<evidence type="ECO:0000256" key="7">
    <source>
        <dbReference type="RuleBase" id="RU369025"/>
    </source>
</evidence>
<feature type="domain" description="Mechanosensitive ion channel MscS" evidence="8">
    <location>
        <begin position="94"/>
        <end position="160"/>
    </location>
</feature>
<keyword evidence="4 7" id="KW-0812">Transmembrane</keyword>
<dbReference type="Proteomes" id="UP000280792">
    <property type="component" value="Unassembled WGS sequence"/>
</dbReference>
<dbReference type="InterPro" id="IPR011066">
    <property type="entry name" value="MscS_channel_C_sf"/>
</dbReference>
<evidence type="ECO:0000259" key="8">
    <source>
        <dbReference type="Pfam" id="PF00924"/>
    </source>
</evidence>
<dbReference type="Pfam" id="PF00924">
    <property type="entry name" value="MS_channel_2nd"/>
    <property type="match status" value="1"/>
</dbReference>
<evidence type="ECO:0000256" key="3">
    <source>
        <dbReference type="ARBA" id="ARBA00022475"/>
    </source>
</evidence>
<comment type="caution">
    <text evidence="11">The sequence shown here is derived from an EMBL/GenBank/DDBJ whole genome shotgun (WGS) entry which is preliminary data.</text>
</comment>
<dbReference type="InterPro" id="IPR049142">
    <property type="entry name" value="MS_channel_1st"/>
</dbReference>
<comment type="caution">
    <text evidence="7">Lacks conserved residue(s) required for the propagation of feature annotation.</text>
</comment>
<dbReference type="InterPro" id="IPR045275">
    <property type="entry name" value="MscS_archaea/bacteria_type"/>
</dbReference>
<keyword evidence="7" id="KW-0997">Cell inner membrane</keyword>
<feature type="domain" description="Mechanosensitive ion channel transmembrane helices 2/3" evidence="10">
    <location>
        <begin position="53"/>
        <end position="93"/>
    </location>
</feature>
<dbReference type="Pfam" id="PF05552">
    <property type="entry name" value="MS_channel_1st_1"/>
    <property type="match status" value="1"/>
</dbReference>
<evidence type="ECO:0000256" key="6">
    <source>
        <dbReference type="ARBA" id="ARBA00023136"/>
    </source>
</evidence>
<reference evidence="11 12" key="2">
    <citation type="submission" date="2018-12" db="EMBL/GenBank/DDBJ databases">
        <title>Simiduia agarivorans gen. nov., sp. nov., a marine, agarolytic bacterium isolated from shallow coastal water from Keelung, Taiwan.</title>
        <authorList>
            <person name="Shieh W.Y."/>
        </authorList>
    </citation>
    <scope>NUCLEOTIDE SEQUENCE [LARGE SCALE GENOMIC DNA]</scope>
    <source>
        <strain evidence="11 12">GTF-13</strain>
    </source>
</reference>
<proteinExistence type="inferred from homology"/>
<accession>A0A3P3VU31</accession>
<dbReference type="InterPro" id="IPR049278">
    <property type="entry name" value="MS_channel_C"/>
</dbReference>
<protein>
    <recommendedName>
        <fullName evidence="7">Small-conductance mechanosensitive channel</fullName>
    </recommendedName>
</protein>
<keyword evidence="6 7" id="KW-0472">Membrane</keyword>
<feature type="transmembrane region" description="Helical" evidence="7">
    <location>
        <begin position="46"/>
        <end position="67"/>
    </location>
</feature>
<dbReference type="InterPro" id="IPR023408">
    <property type="entry name" value="MscS_beta-dom_sf"/>
</dbReference>
<dbReference type="GO" id="GO:0008381">
    <property type="term" value="F:mechanosensitive monoatomic ion channel activity"/>
    <property type="evidence" value="ECO:0007669"/>
    <property type="project" value="InterPro"/>
</dbReference>
<organism evidence="11 12">
    <name type="scientific">Aestuariirhabdus litorea</name>
    <dbReference type="NCBI Taxonomy" id="2528527"/>
    <lineage>
        <taxon>Bacteria</taxon>
        <taxon>Pseudomonadati</taxon>
        <taxon>Pseudomonadota</taxon>
        <taxon>Gammaproteobacteria</taxon>
        <taxon>Oceanospirillales</taxon>
        <taxon>Aestuariirhabdaceae</taxon>
        <taxon>Aestuariirhabdus</taxon>
    </lineage>
</organism>
<dbReference type="PANTHER" id="PTHR30221">
    <property type="entry name" value="SMALL-CONDUCTANCE MECHANOSENSITIVE CHANNEL"/>
    <property type="match status" value="1"/>
</dbReference>
<keyword evidence="12" id="KW-1185">Reference proteome</keyword>
<dbReference type="InterPro" id="IPR010920">
    <property type="entry name" value="LSM_dom_sf"/>
</dbReference>
<sequence>MDGYLIPWGINIGMALLVFVGGRLLARLVISLISKGLSKTQMDDTLIHFVLSILSVLLTLLVVVAALDQLGVDTTSLVALVGAAGLAVGLALKDSLQNFASGVMLVIFRPFVAGDFIEAGGVSGVVERVTIFSTFMKTPDNRQVIVPNGSIFAGTITNYSAKPTRRVDMVFGISYEDDLLKAKEIMVRVLESDERVLKEPAAVVAVTELADSSVNFNVRPWVNTADYWAVRSDLIERIKLEFDREGITIPFPQRDVHLKQVVGGTA</sequence>
<dbReference type="Gene3D" id="2.30.30.60">
    <property type="match status" value="1"/>
</dbReference>
<comment type="subunit">
    <text evidence="7">Homoheptamer.</text>
</comment>
<evidence type="ECO:0000313" key="12">
    <source>
        <dbReference type="Proteomes" id="UP000280792"/>
    </source>
</evidence>
<dbReference type="SUPFAM" id="SSF50182">
    <property type="entry name" value="Sm-like ribonucleoproteins"/>
    <property type="match status" value="1"/>
</dbReference>
<dbReference type="SUPFAM" id="SSF82689">
    <property type="entry name" value="Mechanosensitive channel protein MscS (YggB), C-terminal domain"/>
    <property type="match status" value="1"/>
</dbReference>
<evidence type="ECO:0000256" key="1">
    <source>
        <dbReference type="ARBA" id="ARBA00004651"/>
    </source>
</evidence>
<keyword evidence="5 7" id="KW-1133">Transmembrane helix</keyword>
<evidence type="ECO:0000256" key="5">
    <source>
        <dbReference type="ARBA" id="ARBA00022989"/>
    </source>
</evidence>
<evidence type="ECO:0000256" key="4">
    <source>
        <dbReference type="ARBA" id="ARBA00022692"/>
    </source>
</evidence>
<evidence type="ECO:0000313" key="11">
    <source>
        <dbReference type="EMBL" id="RRJ85488.1"/>
    </source>
</evidence>
<evidence type="ECO:0000259" key="10">
    <source>
        <dbReference type="Pfam" id="PF21088"/>
    </source>
</evidence>
<dbReference type="InterPro" id="IPR011014">
    <property type="entry name" value="MscS_channel_TM-2"/>
</dbReference>
<dbReference type="Pfam" id="PF21088">
    <property type="entry name" value="MS_channel_1st"/>
    <property type="match status" value="1"/>
</dbReference>
<dbReference type="PANTHER" id="PTHR30221:SF1">
    <property type="entry name" value="SMALL-CONDUCTANCE MECHANOSENSITIVE CHANNEL"/>
    <property type="match status" value="1"/>
</dbReference>
<keyword evidence="7" id="KW-0407">Ion channel</keyword>
<gene>
    <name evidence="11" type="ORF">D0544_08290</name>
</gene>
<keyword evidence="3" id="KW-1003">Cell membrane</keyword>
<evidence type="ECO:0000256" key="2">
    <source>
        <dbReference type="ARBA" id="ARBA00008017"/>
    </source>
</evidence>
<keyword evidence="7" id="KW-0406">Ion transport</keyword>
<dbReference type="InterPro" id="IPR006685">
    <property type="entry name" value="MscS_channel_2nd"/>
</dbReference>
<evidence type="ECO:0000259" key="9">
    <source>
        <dbReference type="Pfam" id="PF21082"/>
    </source>
</evidence>
<keyword evidence="7" id="KW-0813">Transport</keyword>